<dbReference type="Proteomes" id="UP000215127">
    <property type="component" value="Chromosome 11"/>
</dbReference>
<sequence length="634" mass="71210">MSKKRIADAIASKSLNDTLRKLLDIPVSRGRPSVSAQVNPEQVDIVSESLCDDVLQYLAPSLKPYQGCTVIDVNPGACLWSAKLHNFLKPKRHILMEPDERYAETFIKPLLDRPNSKYFHTTLTGAHNTGIFLTNFNKLFEDERLFSPRQNPAYDDARLRQLDTSVLLTGNLVRRFARDKGMWAHRANHTDDSNAILLVQALTALSNDALHKYGLVRQLWWVPEKAKTSVIAYNQTFRSKLTAVLDLASDITEVAGIKPAVDFERWGSVLKPGGIRSRSSAVANAGHVQVKQRMHEAGIKIPKDRKIVPAINTKLSKDFEMKDPYIVVHHTENALNKAIDELEAHVDAIASMPDLQDCVIKGKKKTSGLEHFIDTLHYPQSIHIAAEVQSTRSSGTLMPEDGVTASTQRRAIYIDAMLRIVNLETHAVVLREEKQTDITNIAARLFALDKAVQKVFHTINIGHSGLYSDQAAFFARPQNLKYDRRPFEPLQANPTEFFPESSVALLDVVPSTIDLDVPGLADRQEVSKLGNELAKLLFLYRITSIPYALDKIAPNAAQDLIPQAPSITDPRQGGRLNPEHVMVRSMTDKMLEELVKAWFEWPFKPDRFELELASTRVEQWDSKVRTGVEEEGEV</sequence>
<evidence type="ECO:0000313" key="2">
    <source>
        <dbReference type="Proteomes" id="UP000215127"/>
    </source>
</evidence>
<organism evidence="1 2">
    <name type="scientific">Zymoseptoria tritici (strain ST99CH_3D7)</name>
    <dbReference type="NCBI Taxonomy" id="1276538"/>
    <lineage>
        <taxon>Eukaryota</taxon>
        <taxon>Fungi</taxon>
        <taxon>Dikarya</taxon>
        <taxon>Ascomycota</taxon>
        <taxon>Pezizomycotina</taxon>
        <taxon>Dothideomycetes</taxon>
        <taxon>Dothideomycetidae</taxon>
        <taxon>Mycosphaerellales</taxon>
        <taxon>Mycosphaerellaceae</taxon>
        <taxon>Zymoseptoria</taxon>
    </lineage>
</organism>
<dbReference type="InterPro" id="IPR023165">
    <property type="entry name" value="rRNA_Ade_diMease-like_C"/>
</dbReference>
<dbReference type="SUPFAM" id="SSF53335">
    <property type="entry name" value="S-adenosyl-L-methionine-dependent methyltransferases"/>
    <property type="match status" value="1"/>
</dbReference>
<dbReference type="InterPro" id="IPR029063">
    <property type="entry name" value="SAM-dependent_MTases_sf"/>
</dbReference>
<keyword evidence="2" id="KW-1185">Reference proteome</keyword>
<accession>A0A1X7S7C2</accession>
<gene>
    <name evidence="1" type="ORF">ZT3D7_G10575</name>
</gene>
<evidence type="ECO:0000313" key="1">
    <source>
        <dbReference type="EMBL" id="SMQ55420.1"/>
    </source>
</evidence>
<name>A0A1X7S7C2_ZYMT9</name>
<proteinExistence type="predicted"/>
<dbReference type="Gene3D" id="3.40.50.150">
    <property type="entry name" value="Vaccinia Virus protein VP39"/>
    <property type="match status" value="1"/>
</dbReference>
<dbReference type="EMBL" id="LT853702">
    <property type="protein sequence ID" value="SMQ55420.1"/>
    <property type="molecule type" value="Genomic_DNA"/>
</dbReference>
<evidence type="ECO:0008006" key="3">
    <source>
        <dbReference type="Google" id="ProtNLM"/>
    </source>
</evidence>
<dbReference type="Gene3D" id="1.10.8.100">
    <property type="entry name" value="Ribosomal RNA adenine dimethylase-like, domain 2"/>
    <property type="match status" value="1"/>
</dbReference>
<protein>
    <recommendedName>
        <fullName evidence="3">rRNA adenine N(6)-methyltransferase</fullName>
    </recommendedName>
</protein>
<dbReference type="AlphaFoldDB" id="A0A1X7S7C2"/>
<reference evidence="1 2" key="1">
    <citation type="submission" date="2016-06" db="EMBL/GenBank/DDBJ databases">
        <authorList>
            <person name="Kjaerup R.B."/>
            <person name="Dalgaard T.S."/>
            <person name="Juul-Madsen H.R."/>
        </authorList>
    </citation>
    <scope>NUCLEOTIDE SEQUENCE [LARGE SCALE GENOMIC DNA]</scope>
</reference>